<comment type="similarity">
    <text evidence="6">Belongs to the UTP23/FCF1 family. UTP23 subfamily.</text>
</comment>
<dbReference type="EMBL" id="JAFIMR010000020">
    <property type="protein sequence ID" value="KAI1866417.1"/>
    <property type="molecule type" value="Genomic_DNA"/>
</dbReference>
<evidence type="ECO:0000256" key="8">
    <source>
        <dbReference type="SAM" id="MobiDB-lite"/>
    </source>
</evidence>
<feature type="domain" description="UTP23 sensor motif region" evidence="9">
    <location>
        <begin position="221"/>
        <end position="240"/>
    </location>
</feature>
<evidence type="ECO:0000313" key="11">
    <source>
        <dbReference type="Proteomes" id="UP000829685"/>
    </source>
</evidence>
<comment type="subcellular location">
    <subcellularLocation>
        <location evidence="1">Nucleus</location>
        <location evidence="1">Nucleolus</location>
    </subcellularLocation>
</comment>
<evidence type="ECO:0000259" key="9">
    <source>
        <dbReference type="Pfam" id="PF24779"/>
    </source>
</evidence>
<gene>
    <name evidence="10" type="ORF">JX265_007718</name>
</gene>
<dbReference type="Pfam" id="PF24779">
    <property type="entry name" value="UTP23_sensor"/>
    <property type="match status" value="1"/>
</dbReference>
<evidence type="ECO:0000256" key="2">
    <source>
        <dbReference type="ARBA" id="ARBA00022517"/>
    </source>
</evidence>
<dbReference type="GO" id="GO:0032040">
    <property type="term" value="C:small-subunit processome"/>
    <property type="evidence" value="ECO:0007669"/>
    <property type="project" value="InterPro"/>
</dbReference>
<dbReference type="GO" id="GO:0006364">
    <property type="term" value="P:rRNA processing"/>
    <property type="evidence" value="ECO:0007669"/>
    <property type="project" value="UniProtKB-KW"/>
</dbReference>
<reference evidence="10" key="1">
    <citation type="submission" date="2021-03" db="EMBL/GenBank/DDBJ databases">
        <title>Revisited historic fungal species revealed as producer of novel bioactive compounds through whole genome sequencing and comparative genomics.</title>
        <authorList>
            <person name="Vignolle G.A."/>
            <person name="Hochenegger N."/>
            <person name="Mach R.L."/>
            <person name="Mach-Aigner A.R."/>
            <person name="Javad Rahimi M."/>
            <person name="Salim K.A."/>
            <person name="Chan C.M."/>
            <person name="Lim L.B.L."/>
            <person name="Cai F."/>
            <person name="Druzhinina I.S."/>
            <person name="U'Ren J.M."/>
            <person name="Derntl C."/>
        </authorList>
    </citation>
    <scope>NUCLEOTIDE SEQUENCE</scope>
    <source>
        <strain evidence="10">TUCIM 5799</strain>
    </source>
</reference>
<dbReference type="AlphaFoldDB" id="A0A9P9WJB7"/>
<dbReference type="CDD" id="cd09865">
    <property type="entry name" value="PIN_ScUtp23p-like"/>
    <property type="match status" value="1"/>
</dbReference>
<dbReference type="SUPFAM" id="SSF88723">
    <property type="entry name" value="PIN domain-like"/>
    <property type="match status" value="1"/>
</dbReference>
<feature type="region of interest" description="Disordered" evidence="8">
    <location>
        <begin position="180"/>
        <end position="302"/>
    </location>
</feature>
<accession>A0A9P9WJB7</accession>
<keyword evidence="11" id="KW-1185">Reference proteome</keyword>
<dbReference type="FunFam" id="3.40.50.1010:FF:000006">
    <property type="entry name" value="rRNA-processing protein UTP23 homolog"/>
    <property type="match status" value="1"/>
</dbReference>
<evidence type="ECO:0000256" key="7">
    <source>
        <dbReference type="ARBA" id="ARBA00076388"/>
    </source>
</evidence>
<evidence type="ECO:0000256" key="5">
    <source>
        <dbReference type="ARBA" id="ARBA00037300"/>
    </source>
</evidence>
<dbReference type="PANTHER" id="PTHR12416">
    <property type="entry name" value="RRNA-PROCESSING PROTEIN UTP23 HOMOLOG"/>
    <property type="match status" value="1"/>
</dbReference>
<protein>
    <recommendedName>
        <fullName evidence="7">U three protein 23</fullName>
    </recommendedName>
</protein>
<dbReference type="OrthoDB" id="25675at2759"/>
<evidence type="ECO:0000256" key="4">
    <source>
        <dbReference type="ARBA" id="ARBA00023242"/>
    </source>
</evidence>
<sequence>MPRAKTAKRYRKLMERYSMTFGFREPYQVLVDSELLADACRFKMDLIKGFEQTLSGKVKPLITQCSMRHLYAKNREPGVADAIELGKTFERRRCGHHPDQYPEPLSTLDCLSSVVDPKGSGINKHRYVVASNDLETRASLRLVKGTPLLYISRSVMIMEPMADESVQHRSADERAKLRAEIKRFSDGKKRKREEDDDAEDNNAGDGSPQKRAAADQPEKKKKTRKGPKGPNPLAVKKASKPKAGEPQNSTSKKAQPAEPVVKDGPKRKRRKNKSQSEAQSGEGAENNVSEGPQAAAGGDDSD</sequence>
<dbReference type="Pfam" id="PF04900">
    <property type="entry name" value="Fcf1"/>
    <property type="match status" value="1"/>
</dbReference>
<keyword evidence="3" id="KW-0698">rRNA processing</keyword>
<dbReference type="InterPro" id="IPR006984">
    <property type="entry name" value="Fcf1/UTP23"/>
</dbReference>
<evidence type="ECO:0000313" key="10">
    <source>
        <dbReference type="EMBL" id="KAI1866417.1"/>
    </source>
</evidence>
<dbReference type="Proteomes" id="UP000829685">
    <property type="component" value="Unassembled WGS sequence"/>
</dbReference>
<keyword evidence="2" id="KW-0690">Ribosome biogenesis</keyword>
<evidence type="ECO:0000256" key="3">
    <source>
        <dbReference type="ARBA" id="ARBA00022552"/>
    </source>
</evidence>
<dbReference type="InterPro" id="IPR029060">
    <property type="entry name" value="PIN-like_dom_sf"/>
</dbReference>
<dbReference type="Gene3D" id="3.40.50.1010">
    <property type="entry name" value="5'-nuclease"/>
    <property type="match status" value="1"/>
</dbReference>
<proteinExistence type="inferred from homology"/>
<dbReference type="InterPro" id="IPR057776">
    <property type="entry name" value="UTP23_sensor"/>
</dbReference>
<organism evidence="10 11">
    <name type="scientific">Neoarthrinium moseri</name>
    <dbReference type="NCBI Taxonomy" id="1658444"/>
    <lineage>
        <taxon>Eukaryota</taxon>
        <taxon>Fungi</taxon>
        <taxon>Dikarya</taxon>
        <taxon>Ascomycota</taxon>
        <taxon>Pezizomycotina</taxon>
        <taxon>Sordariomycetes</taxon>
        <taxon>Xylariomycetidae</taxon>
        <taxon>Amphisphaeriales</taxon>
        <taxon>Apiosporaceae</taxon>
        <taxon>Neoarthrinium</taxon>
    </lineage>
</organism>
<comment type="caution">
    <text evidence="10">The sequence shown here is derived from an EMBL/GenBank/DDBJ whole genome shotgun (WGS) entry which is preliminary data.</text>
</comment>
<evidence type="ECO:0000256" key="1">
    <source>
        <dbReference type="ARBA" id="ARBA00004604"/>
    </source>
</evidence>
<keyword evidence="4" id="KW-0539">Nucleus</keyword>
<evidence type="ECO:0000256" key="6">
    <source>
        <dbReference type="ARBA" id="ARBA00038503"/>
    </source>
</evidence>
<comment type="function">
    <text evidence="5">Involved in rRNA-processing and ribosome biogenesis.</text>
</comment>
<name>A0A9P9WJB7_9PEZI</name>